<proteinExistence type="predicted"/>
<protein>
    <recommendedName>
        <fullName evidence="3">Exonuclease RecJ</fullName>
    </recommendedName>
</protein>
<dbReference type="RefSeq" id="WP_089815434.1">
    <property type="nucleotide sequence ID" value="NZ_FOZK01000001.1"/>
</dbReference>
<sequence>MSTTGRDQSSAPAASDLAAALREAGFVRLVARADGDSLAATGVLARALDARGTPFQATVVRPFSDATRATDADLTVAVGHADATADVSVTGPEPSSVTAFEAVGELDQSPDPTLALAGTIAAGDVSGPVVEAAESAGIERRLGVAVPVPDLADGLAHSTLVDAPFSGDADAAADALAELDLPADGEVPEALDENDHRRVASLVALAVTGSEAAADRAGERVERALRPYVGGPFETVGGYADVLDAAARERPGIAVALALGHDGLREEALAAWRSHAERAHTAVTDATTRRYDGVFVARGASMPVGTVARLVADFRSPEPVTLVVGEDDAAARSTDGTDVFAAIDAAASATDGDATGTEDRARAQFAGERYEFVETFREAL</sequence>
<evidence type="ECO:0000313" key="1">
    <source>
        <dbReference type="EMBL" id="SFR94505.1"/>
    </source>
</evidence>
<dbReference type="EMBL" id="FOZK01000001">
    <property type="protein sequence ID" value="SFR94505.1"/>
    <property type="molecule type" value="Genomic_DNA"/>
</dbReference>
<dbReference type="Proteomes" id="UP000199062">
    <property type="component" value="Unassembled WGS sequence"/>
</dbReference>
<accession>A0A1I6KTD9</accession>
<name>A0A1I6KTD9_9EURY</name>
<evidence type="ECO:0000313" key="2">
    <source>
        <dbReference type="Proteomes" id="UP000199062"/>
    </source>
</evidence>
<keyword evidence="2" id="KW-1185">Reference proteome</keyword>
<dbReference type="OrthoDB" id="157374at2157"/>
<dbReference type="AlphaFoldDB" id="A0A1I6KTD9"/>
<gene>
    <name evidence="1" type="ORF">SAMN05216559_1541</name>
</gene>
<evidence type="ECO:0008006" key="3">
    <source>
        <dbReference type="Google" id="ProtNLM"/>
    </source>
</evidence>
<organism evidence="1 2">
    <name type="scientific">Halomicrobium zhouii</name>
    <dbReference type="NCBI Taxonomy" id="767519"/>
    <lineage>
        <taxon>Archaea</taxon>
        <taxon>Methanobacteriati</taxon>
        <taxon>Methanobacteriota</taxon>
        <taxon>Stenosarchaea group</taxon>
        <taxon>Halobacteria</taxon>
        <taxon>Halobacteriales</taxon>
        <taxon>Haloarculaceae</taxon>
        <taxon>Halomicrobium</taxon>
    </lineage>
</organism>
<reference evidence="1 2" key="1">
    <citation type="submission" date="2016-10" db="EMBL/GenBank/DDBJ databases">
        <authorList>
            <person name="de Groot N.N."/>
        </authorList>
    </citation>
    <scope>NUCLEOTIDE SEQUENCE [LARGE SCALE GENOMIC DNA]</scope>
    <source>
        <strain evidence="1 2">CGMCC 1.10457</strain>
    </source>
</reference>
<dbReference type="STRING" id="767519.SAMN05216559_1541"/>